<dbReference type="Pfam" id="PF18146">
    <property type="entry name" value="CinA_KH"/>
    <property type="match status" value="1"/>
</dbReference>
<dbReference type="Proteomes" id="UP000190409">
    <property type="component" value="Unassembled WGS sequence"/>
</dbReference>
<name>A0A1S8KLJ2_9LACT</name>
<dbReference type="Gene3D" id="3.40.980.10">
    <property type="entry name" value="MoaB/Mog-like domain"/>
    <property type="match status" value="1"/>
</dbReference>
<dbReference type="InterPro" id="IPR050101">
    <property type="entry name" value="CinA"/>
</dbReference>
<dbReference type="AlphaFoldDB" id="A0A1S8KLJ2"/>
<reference evidence="3 4" key="1">
    <citation type="submission" date="2017-01" db="EMBL/GenBank/DDBJ databases">
        <title>Complete Genome Sequence of Dolosigranulum pigrum isolated from a Patient with interstitial lung disease.</title>
        <authorList>
            <person name="Mukhopadhyay R."/>
            <person name="Joaquin J."/>
            <person name="Hogue R."/>
            <person name="Fitzgerald S."/>
            <person name="Jospin G."/>
            <person name="Eisen J.A."/>
            <person name="Chaturvedi V."/>
        </authorList>
    </citation>
    <scope>NUCLEOTIDE SEQUENCE [LARGE SCALE GENOMIC DNA]</scope>
    <source>
        <strain evidence="3 4">15S00348</strain>
    </source>
</reference>
<proteinExistence type="inferred from homology"/>
<dbReference type="CDD" id="cd00885">
    <property type="entry name" value="cinA"/>
    <property type="match status" value="1"/>
</dbReference>
<evidence type="ECO:0000313" key="4">
    <source>
        <dbReference type="Proteomes" id="UP000190409"/>
    </source>
</evidence>
<dbReference type="PIRSF" id="PIRSF006728">
    <property type="entry name" value="CinA"/>
    <property type="match status" value="1"/>
</dbReference>
<feature type="domain" description="MoaB/Mog" evidence="2">
    <location>
        <begin position="4"/>
        <end position="171"/>
    </location>
</feature>
<dbReference type="SUPFAM" id="SSF53218">
    <property type="entry name" value="Molybdenum cofactor biosynthesis proteins"/>
    <property type="match status" value="1"/>
</dbReference>
<accession>A0A1S8KLJ2</accession>
<dbReference type="Gene3D" id="3.30.70.2860">
    <property type="match status" value="1"/>
</dbReference>
<dbReference type="InterPro" id="IPR001453">
    <property type="entry name" value="MoaB/Mog_dom"/>
</dbReference>
<evidence type="ECO:0000313" key="3">
    <source>
        <dbReference type="EMBL" id="OOL80609.1"/>
    </source>
</evidence>
<comment type="caution">
    <text evidence="3">The sequence shown here is derived from an EMBL/GenBank/DDBJ whole genome shotgun (WGS) entry which is preliminary data.</text>
</comment>
<dbReference type="HAMAP" id="MF_00226_B">
    <property type="entry name" value="CinA_B"/>
    <property type="match status" value="1"/>
</dbReference>
<protein>
    <recommendedName>
        <fullName evidence="1">Putative competence-damage inducible protein</fullName>
    </recommendedName>
</protein>
<dbReference type="InterPro" id="IPR036425">
    <property type="entry name" value="MoaB/Mog-like_dom_sf"/>
</dbReference>
<dbReference type="NCBIfam" id="TIGR00200">
    <property type="entry name" value="cinA_nterm"/>
    <property type="match status" value="1"/>
</dbReference>
<dbReference type="EMBL" id="MUYF01000003">
    <property type="protein sequence ID" value="OOL80609.1"/>
    <property type="molecule type" value="Genomic_DNA"/>
</dbReference>
<evidence type="ECO:0000259" key="2">
    <source>
        <dbReference type="SMART" id="SM00852"/>
    </source>
</evidence>
<dbReference type="PANTHER" id="PTHR13939:SF0">
    <property type="entry name" value="NMN AMIDOHYDROLASE-LIKE PROTEIN YFAY"/>
    <property type="match status" value="1"/>
</dbReference>
<dbReference type="PANTHER" id="PTHR13939">
    <property type="entry name" value="NICOTINAMIDE-NUCLEOTIDE AMIDOHYDROLASE PNCC"/>
    <property type="match status" value="1"/>
</dbReference>
<organism evidence="3 4">
    <name type="scientific">Dolosigranulum pigrum</name>
    <dbReference type="NCBI Taxonomy" id="29394"/>
    <lineage>
        <taxon>Bacteria</taxon>
        <taxon>Bacillati</taxon>
        <taxon>Bacillota</taxon>
        <taxon>Bacilli</taxon>
        <taxon>Lactobacillales</taxon>
        <taxon>Carnobacteriaceae</taxon>
        <taxon>Dolosigranulum</taxon>
    </lineage>
</organism>
<gene>
    <name evidence="1" type="primary">cinA</name>
    <name evidence="3" type="ORF">BWX42_01340</name>
</gene>
<dbReference type="NCBIfam" id="TIGR00177">
    <property type="entry name" value="molyb_syn"/>
    <property type="match status" value="1"/>
</dbReference>
<dbReference type="InterPro" id="IPR008135">
    <property type="entry name" value="Competence-induced_CinA"/>
</dbReference>
<evidence type="ECO:0000256" key="1">
    <source>
        <dbReference type="HAMAP-Rule" id="MF_00226"/>
    </source>
</evidence>
<dbReference type="SMART" id="SM00852">
    <property type="entry name" value="MoCF_biosynth"/>
    <property type="match status" value="1"/>
</dbReference>
<dbReference type="Pfam" id="PF00994">
    <property type="entry name" value="MoCF_biosynth"/>
    <property type="match status" value="1"/>
</dbReference>
<dbReference type="InterPro" id="IPR041424">
    <property type="entry name" value="CinA_KH"/>
</dbReference>
<sequence>MKAEIIAIGTELLLGQVTNSNAAYIARELAASGIDCYFHTVVGDNPERLRQAIAIATSRADLLIFSGGLGPTKDDITKEIIADYLDVPLVDDAESQAHIRTYYERKGQPMPESNKRQSQILQGATLLPNENGMAPGSLLEHDGTYYAMVPGVPREMEAMVTNQLIPSLLQVTTDHECLESKILRFFHITESQMAKEIDDIIEQQTNPTVAIYVDGYEVTVRLSAKASSTDKARDLIHETEVAIMEQVGDYFYASGSQGMVATAVRLLEKADQSISIAEYGLGGVVTSSLFNHLIDKSQLTTAIIEPVIDNEVDKARACSIAQQLKINSQSDMSLACVATSPDASKGGFPPKIYVGLVDENQHFSWEIDLSYRREVTAEIIQLHVANCLREALI</sequence>
<comment type="similarity">
    <text evidence="1">Belongs to the CinA family.</text>
</comment>